<feature type="compositionally biased region" description="Low complexity" evidence="1">
    <location>
        <begin position="138"/>
        <end position="161"/>
    </location>
</feature>
<feature type="compositionally biased region" description="Basic and acidic residues" evidence="1">
    <location>
        <begin position="193"/>
        <end position="205"/>
    </location>
</feature>
<organism evidence="3 4">
    <name type="scientific">Enterococcus termitis</name>
    <dbReference type="NCBI Taxonomy" id="332950"/>
    <lineage>
        <taxon>Bacteria</taxon>
        <taxon>Bacillati</taxon>
        <taxon>Bacillota</taxon>
        <taxon>Bacilli</taxon>
        <taxon>Lactobacillales</taxon>
        <taxon>Enterococcaceae</taxon>
        <taxon>Enterococcus</taxon>
    </lineage>
</organism>
<protein>
    <submittedName>
        <fullName evidence="3">Uncharacterized protein</fullName>
    </submittedName>
</protein>
<dbReference type="EMBL" id="MIJY01000023">
    <property type="protein sequence ID" value="OEG12984.1"/>
    <property type="molecule type" value="Genomic_DNA"/>
</dbReference>
<keyword evidence="2" id="KW-0472">Membrane</keyword>
<keyword evidence="4" id="KW-1185">Reference proteome</keyword>
<feature type="transmembrane region" description="Helical" evidence="2">
    <location>
        <begin position="246"/>
        <end position="265"/>
    </location>
</feature>
<sequence length="270" mass="29789">MYQIYFGSPKCKTFFYIRSFFVYDNSVLQERIEMKMKKNSLIIALAICLFGIWTTTADAEMITVTPTHIIKDQKDYYLDGNIWYGDHGAVDTNELFSTEDTSSETASSEVETSTTETASLESASIPETTISQPTIVKSRTGSSSSTDTTDTTVNTSESTTENRVESTSVEQLSKIDTTQTTSEQSTSSSTSEAAKEVASHQKAEEPTTTSSTEVVQESTHKTANPSKDTRQTPTLPITGEKVQMKLIYWGIVLICIVSLILVGKLRKTNK</sequence>
<evidence type="ECO:0000256" key="1">
    <source>
        <dbReference type="SAM" id="MobiDB-lite"/>
    </source>
</evidence>
<feature type="compositionally biased region" description="Polar residues" evidence="1">
    <location>
        <begin position="165"/>
        <end position="176"/>
    </location>
</feature>
<feature type="compositionally biased region" description="Polar residues" evidence="1">
    <location>
        <begin position="125"/>
        <end position="137"/>
    </location>
</feature>
<feature type="compositionally biased region" description="Low complexity" evidence="1">
    <location>
        <begin position="98"/>
        <end position="124"/>
    </location>
</feature>
<evidence type="ECO:0000313" key="4">
    <source>
        <dbReference type="Proteomes" id="UP000095094"/>
    </source>
</evidence>
<dbReference type="Proteomes" id="UP000095094">
    <property type="component" value="Unassembled WGS sequence"/>
</dbReference>
<keyword evidence="2" id="KW-1133">Transmembrane helix</keyword>
<feature type="transmembrane region" description="Helical" evidence="2">
    <location>
        <begin position="39"/>
        <end position="56"/>
    </location>
</feature>
<feature type="compositionally biased region" description="Low complexity" evidence="1">
    <location>
        <begin position="206"/>
        <end position="217"/>
    </location>
</feature>
<gene>
    <name evidence="3" type="ORF">BCR25_05715</name>
</gene>
<keyword evidence="2" id="KW-0812">Transmembrane</keyword>
<accession>A0A1E5GJT1</accession>
<dbReference type="AlphaFoldDB" id="A0A1E5GJT1"/>
<feature type="region of interest" description="Disordered" evidence="1">
    <location>
        <begin position="97"/>
        <end position="234"/>
    </location>
</feature>
<evidence type="ECO:0000256" key="2">
    <source>
        <dbReference type="SAM" id="Phobius"/>
    </source>
</evidence>
<feature type="compositionally biased region" description="Polar residues" evidence="1">
    <location>
        <begin position="221"/>
        <end position="234"/>
    </location>
</feature>
<proteinExistence type="predicted"/>
<feature type="compositionally biased region" description="Low complexity" evidence="1">
    <location>
        <begin position="177"/>
        <end position="192"/>
    </location>
</feature>
<evidence type="ECO:0000313" key="3">
    <source>
        <dbReference type="EMBL" id="OEG12984.1"/>
    </source>
</evidence>
<name>A0A1E5GJT1_9ENTE</name>
<comment type="caution">
    <text evidence="3">The sequence shown here is derived from an EMBL/GenBank/DDBJ whole genome shotgun (WGS) entry which is preliminary data.</text>
</comment>
<reference evidence="4" key="1">
    <citation type="submission" date="2016-09" db="EMBL/GenBank/DDBJ databases">
        <authorList>
            <person name="Gulvik C.A."/>
        </authorList>
    </citation>
    <scope>NUCLEOTIDE SEQUENCE [LARGE SCALE GENOMIC DNA]</scope>
    <source>
        <strain evidence="4">LMG 8895</strain>
    </source>
</reference>